<dbReference type="UniPathway" id="UPA00060">
    <property type="reaction ID" value="UER00141"/>
</dbReference>
<dbReference type="Gene3D" id="3.20.20.70">
    <property type="entry name" value="Aldolase class I"/>
    <property type="match status" value="1"/>
</dbReference>
<dbReference type="NCBIfam" id="TIGR00693">
    <property type="entry name" value="thiE"/>
    <property type="match status" value="1"/>
</dbReference>
<dbReference type="CDD" id="cd00564">
    <property type="entry name" value="TMP_TenI"/>
    <property type="match status" value="1"/>
</dbReference>
<evidence type="ECO:0000313" key="14">
    <source>
        <dbReference type="Proteomes" id="UP000488936"/>
    </source>
</evidence>
<evidence type="ECO:0000256" key="9">
    <source>
        <dbReference type="HAMAP-Rule" id="MF_00097"/>
    </source>
</evidence>
<dbReference type="Proteomes" id="UP000488936">
    <property type="component" value="Unassembled WGS sequence"/>
</dbReference>
<dbReference type="GO" id="GO:0009228">
    <property type="term" value="P:thiamine biosynthetic process"/>
    <property type="evidence" value="ECO:0007669"/>
    <property type="project" value="UniProtKB-KW"/>
</dbReference>
<evidence type="ECO:0000259" key="12">
    <source>
        <dbReference type="Pfam" id="PF02581"/>
    </source>
</evidence>
<evidence type="ECO:0000256" key="4">
    <source>
        <dbReference type="ARBA" id="ARBA00022842"/>
    </source>
</evidence>
<comment type="function">
    <text evidence="9">Condenses 4-methyl-5-(beta-hydroxyethyl)thiazole monophosphate (THZ-P) and 2-methyl-4-amino-5-hydroxymethyl pyrimidine pyrophosphate (HMP-PP) to form thiamine monophosphate (TMP).</text>
</comment>
<accession>A0A7K1GKX7</accession>
<dbReference type="HAMAP" id="MF_00097">
    <property type="entry name" value="TMP_synthase"/>
    <property type="match status" value="1"/>
</dbReference>
<dbReference type="PANTHER" id="PTHR20857:SF15">
    <property type="entry name" value="THIAMINE-PHOSPHATE SYNTHASE"/>
    <property type="match status" value="1"/>
</dbReference>
<comment type="caution">
    <text evidence="13">The sequence shown here is derived from an EMBL/GenBank/DDBJ whole genome shotgun (WGS) entry which is preliminary data.</text>
</comment>
<dbReference type="EC" id="2.5.1.3" evidence="9"/>
<feature type="binding site" evidence="9">
    <location>
        <position position="65"/>
    </location>
    <ligand>
        <name>4-amino-2-methyl-5-(diphosphooxymethyl)pyrimidine</name>
        <dbReference type="ChEBI" id="CHEBI:57841"/>
    </ligand>
</feature>
<dbReference type="InterPro" id="IPR034291">
    <property type="entry name" value="TMP_synthase"/>
</dbReference>
<evidence type="ECO:0000256" key="2">
    <source>
        <dbReference type="ARBA" id="ARBA00022679"/>
    </source>
</evidence>
<comment type="pathway">
    <text evidence="1 9 11">Cofactor biosynthesis; thiamine diphosphate biosynthesis; thiamine phosphate from 4-amino-2-methyl-5-diphosphomethylpyrimidine and 4-methyl-5-(2-phosphoethyl)-thiazole: step 1/1.</text>
</comment>
<evidence type="ECO:0000313" key="13">
    <source>
        <dbReference type="EMBL" id="MTH29517.1"/>
    </source>
</evidence>
<feature type="binding site" evidence="9">
    <location>
        <begin position="129"/>
        <end position="131"/>
    </location>
    <ligand>
        <name>2-[(2R,5Z)-2-carboxy-4-methylthiazol-5(2H)-ylidene]ethyl phosphate</name>
        <dbReference type="ChEBI" id="CHEBI:62899"/>
    </ligand>
</feature>
<dbReference type="EMBL" id="WMJY01000010">
    <property type="protein sequence ID" value="MTH29517.1"/>
    <property type="molecule type" value="Genomic_DNA"/>
</dbReference>
<dbReference type="Pfam" id="PF02581">
    <property type="entry name" value="TMP-TENI"/>
    <property type="match status" value="1"/>
</dbReference>
<comment type="catalytic activity">
    <reaction evidence="8 9 10">
        <text>2-[(2R,5Z)-2-carboxy-4-methylthiazol-5(2H)-ylidene]ethyl phosphate + 4-amino-2-methyl-5-(diphosphooxymethyl)pyrimidine + 2 H(+) = thiamine phosphate + CO2 + diphosphate</text>
        <dbReference type="Rhea" id="RHEA:47844"/>
        <dbReference type="ChEBI" id="CHEBI:15378"/>
        <dbReference type="ChEBI" id="CHEBI:16526"/>
        <dbReference type="ChEBI" id="CHEBI:33019"/>
        <dbReference type="ChEBI" id="CHEBI:37575"/>
        <dbReference type="ChEBI" id="CHEBI:57841"/>
        <dbReference type="ChEBI" id="CHEBI:62899"/>
        <dbReference type="EC" id="2.5.1.3"/>
    </reaction>
</comment>
<reference evidence="13 14" key="1">
    <citation type="journal article" date="2006" name="Int. J. Syst. Evol. Microbiol.">
        <title>Myroides pelagicus sp. nov., isolated from seawater in Thailand.</title>
        <authorList>
            <person name="Yoon J."/>
            <person name="Maneerat S."/>
            <person name="Kawai F."/>
            <person name="Yokota A."/>
        </authorList>
    </citation>
    <scope>NUCLEOTIDE SEQUENCE [LARGE SCALE GENOMIC DNA]</scope>
    <source>
        <strain evidence="13 14">SM1T</strain>
    </source>
</reference>
<dbReference type="InterPro" id="IPR013785">
    <property type="entry name" value="Aldolase_TIM"/>
</dbReference>
<evidence type="ECO:0000256" key="3">
    <source>
        <dbReference type="ARBA" id="ARBA00022723"/>
    </source>
</evidence>
<dbReference type="SUPFAM" id="SSF51391">
    <property type="entry name" value="Thiamin phosphate synthase"/>
    <property type="match status" value="1"/>
</dbReference>
<dbReference type="NCBIfam" id="NF000736">
    <property type="entry name" value="PRK00043.2-3"/>
    <property type="match status" value="1"/>
</dbReference>
<dbReference type="OrthoDB" id="9812206at2"/>
<feature type="binding site" evidence="9">
    <location>
        <begin position="33"/>
        <end position="37"/>
    </location>
    <ligand>
        <name>4-amino-2-methyl-5-(diphosphooxymethyl)pyrimidine</name>
        <dbReference type="ChEBI" id="CHEBI:57841"/>
    </ligand>
</feature>
<feature type="binding site" evidence="9">
    <location>
        <position position="66"/>
    </location>
    <ligand>
        <name>Mg(2+)</name>
        <dbReference type="ChEBI" id="CHEBI:18420"/>
    </ligand>
</feature>
<feature type="binding site" evidence="9">
    <location>
        <position position="103"/>
    </location>
    <ligand>
        <name>4-amino-2-methyl-5-(diphosphooxymethyl)pyrimidine</name>
        <dbReference type="ChEBI" id="CHEBI:57841"/>
    </ligand>
</feature>
<dbReference type="InterPro" id="IPR036206">
    <property type="entry name" value="ThiamineP_synth_sf"/>
</dbReference>
<feature type="domain" description="Thiamine phosphate synthase/TenI" evidence="12">
    <location>
        <begin position="11"/>
        <end position="185"/>
    </location>
</feature>
<dbReference type="GO" id="GO:0000287">
    <property type="term" value="F:magnesium ion binding"/>
    <property type="evidence" value="ECO:0007669"/>
    <property type="project" value="UniProtKB-UniRule"/>
</dbReference>
<dbReference type="PANTHER" id="PTHR20857">
    <property type="entry name" value="THIAMINE-PHOSPHATE PYROPHOSPHORYLASE"/>
    <property type="match status" value="1"/>
</dbReference>
<evidence type="ECO:0000256" key="10">
    <source>
        <dbReference type="RuleBase" id="RU003826"/>
    </source>
</evidence>
<proteinExistence type="inferred from homology"/>
<comment type="catalytic activity">
    <reaction evidence="7 9 10">
        <text>2-(2-carboxy-4-methylthiazol-5-yl)ethyl phosphate + 4-amino-2-methyl-5-(diphosphooxymethyl)pyrimidine + 2 H(+) = thiamine phosphate + CO2 + diphosphate</text>
        <dbReference type="Rhea" id="RHEA:47848"/>
        <dbReference type="ChEBI" id="CHEBI:15378"/>
        <dbReference type="ChEBI" id="CHEBI:16526"/>
        <dbReference type="ChEBI" id="CHEBI:33019"/>
        <dbReference type="ChEBI" id="CHEBI:37575"/>
        <dbReference type="ChEBI" id="CHEBI:57841"/>
        <dbReference type="ChEBI" id="CHEBI:62890"/>
        <dbReference type="EC" id="2.5.1.3"/>
    </reaction>
</comment>
<dbReference type="GO" id="GO:0005737">
    <property type="term" value="C:cytoplasm"/>
    <property type="evidence" value="ECO:0007669"/>
    <property type="project" value="TreeGrafter"/>
</dbReference>
<feature type="binding site" evidence="9">
    <location>
        <position position="132"/>
    </location>
    <ligand>
        <name>4-amino-2-methyl-5-(diphosphooxymethyl)pyrimidine</name>
        <dbReference type="ChEBI" id="CHEBI:57841"/>
    </ligand>
</feature>
<dbReference type="RefSeq" id="WP_155035516.1">
    <property type="nucleotide sequence ID" value="NZ_JAYMMG010000001.1"/>
</dbReference>
<dbReference type="GO" id="GO:0009229">
    <property type="term" value="P:thiamine diphosphate biosynthetic process"/>
    <property type="evidence" value="ECO:0007669"/>
    <property type="project" value="UniProtKB-UniRule"/>
</dbReference>
<keyword evidence="2 9" id="KW-0808">Transferase</keyword>
<evidence type="ECO:0000256" key="5">
    <source>
        <dbReference type="ARBA" id="ARBA00022977"/>
    </source>
</evidence>
<evidence type="ECO:0000256" key="1">
    <source>
        <dbReference type="ARBA" id="ARBA00005165"/>
    </source>
</evidence>
<feature type="binding site" evidence="9">
    <location>
        <position position="85"/>
    </location>
    <ligand>
        <name>Mg(2+)</name>
        <dbReference type="ChEBI" id="CHEBI:18420"/>
    </ligand>
</feature>
<comment type="similarity">
    <text evidence="9 10">Belongs to the thiamine-phosphate synthase family.</text>
</comment>
<comment type="cofactor">
    <cofactor evidence="9">
        <name>Mg(2+)</name>
        <dbReference type="ChEBI" id="CHEBI:18420"/>
    </cofactor>
    <text evidence="9">Binds 1 Mg(2+) ion per subunit.</text>
</comment>
<sequence>MINKIHYISDGDTPQEQLYHIEAVLAAGQKWVQYRFKSATKTTLWNTAEQVKKLCEQYNATLIINDHVDLAKAIDADGVHLGLNDMTIKCARQIIPNKIIGGTTNTFEDILLRHRESCDYIGLGPYQFTQTKKNLSPVLGLTGYNKLITQTKALGINIPIIAIGGIQLEDVGALKQMGVDGIAISGLLQHINDKPMLIKQLNNLLS</sequence>
<evidence type="ECO:0000256" key="6">
    <source>
        <dbReference type="ARBA" id="ARBA00047334"/>
    </source>
</evidence>
<dbReference type="GO" id="GO:0004789">
    <property type="term" value="F:thiamine-phosphate diphosphorylase activity"/>
    <property type="evidence" value="ECO:0007669"/>
    <property type="project" value="UniProtKB-UniRule"/>
</dbReference>
<protein>
    <recommendedName>
        <fullName evidence="9">Thiamine-phosphate synthase</fullName>
        <shortName evidence="9">TP synthase</shortName>
        <shortName evidence="9">TPS</shortName>
        <ecNumber evidence="9">2.5.1.3</ecNumber>
    </recommendedName>
    <alternativeName>
        <fullName evidence="9">Thiamine-phosphate pyrophosphorylase</fullName>
        <shortName evidence="9">TMP pyrophosphorylase</shortName>
        <shortName evidence="9">TMP-PPase</shortName>
    </alternativeName>
</protein>
<organism evidence="13 14">
    <name type="scientific">Myroides pelagicus</name>
    <dbReference type="NCBI Taxonomy" id="270914"/>
    <lineage>
        <taxon>Bacteria</taxon>
        <taxon>Pseudomonadati</taxon>
        <taxon>Bacteroidota</taxon>
        <taxon>Flavobacteriia</taxon>
        <taxon>Flavobacteriales</taxon>
        <taxon>Flavobacteriaceae</taxon>
        <taxon>Myroides</taxon>
    </lineage>
</organism>
<gene>
    <name evidence="9" type="primary">thiE</name>
    <name evidence="13" type="ORF">GJV77_06210</name>
</gene>
<feature type="binding site" evidence="9">
    <location>
        <position position="165"/>
    </location>
    <ligand>
        <name>2-[(2R,5Z)-2-carboxy-4-methylthiazol-5(2H)-ylidene]ethyl phosphate</name>
        <dbReference type="ChEBI" id="CHEBI:62899"/>
    </ligand>
</feature>
<dbReference type="AlphaFoldDB" id="A0A7K1GKX7"/>
<name>A0A7K1GKX7_9FLAO</name>
<comment type="catalytic activity">
    <reaction evidence="6 9 10">
        <text>4-methyl-5-(2-phosphooxyethyl)-thiazole + 4-amino-2-methyl-5-(diphosphooxymethyl)pyrimidine + H(+) = thiamine phosphate + diphosphate</text>
        <dbReference type="Rhea" id="RHEA:22328"/>
        <dbReference type="ChEBI" id="CHEBI:15378"/>
        <dbReference type="ChEBI" id="CHEBI:33019"/>
        <dbReference type="ChEBI" id="CHEBI:37575"/>
        <dbReference type="ChEBI" id="CHEBI:57841"/>
        <dbReference type="ChEBI" id="CHEBI:58296"/>
        <dbReference type="EC" id="2.5.1.3"/>
    </reaction>
</comment>
<evidence type="ECO:0000256" key="11">
    <source>
        <dbReference type="RuleBase" id="RU004253"/>
    </source>
</evidence>
<keyword evidence="14" id="KW-1185">Reference proteome</keyword>
<keyword evidence="3 9" id="KW-0479">Metal-binding</keyword>
<keyword evidence="4 9" id="KW-0460">Magnesium</keyword>
<dbReference type="InterPro" id="IPR022998">
    <property type="entry name" value="ThiamineP_synth_TenI"/>
</dbReference>
<comment type="caution">
    <text evidence="9">Lacks conserved residue(s) required for the propagation of feature annotation.</text>
</comment>
<evidence type="ECO:0000256" key="8">
    <source>
        <dbReference type="ARBA" id="ARBA00047883"/>
    </source>
</evidence>
<keyword evidence="5 9" id="KW-0784">Thiamine biosynthesis</keyword>
<evidence type="ECO:0000256" key="7">
    <source>
        <dbReference type="ARBA" id="ARBA00047851"/>
    </source>
</evidence>